<proteinExistence type="predicted"/>
<keyword evidence="1" id="KW-0472">Membrane</keyword>
<evidence type="ECO:0000313" key="3">
    <source>
        <dbReference type="EMBL" id="MES1919946.1"/>
    </source>
</evidence>
<protein>
    <submittedName>
        <fullName evidence="3">Uncharacterized protein</fullName>
    </submittedName>
</protein>
<feature type="transmembrane region" description="Helical" evidence="1">
    <location>
        <begin position="211"/>
        <end position="232"/>
    </location>
</feature>
<evidence type="ECO:0000256" key="2">
    <source>
        <dbReference type="SAM" id="SignalP"/>
    </source>
</evidence>
<keyword evidence="4" id="KW-1185">Reference proteome</keyword>
<keyword evidence="2" id="KW-0732">Signal</keyword>
<comment type="caution">
    <text evidence="3">The sequence shown here is derived from an EMBL/GenBank/DDBJ whole genome shotgun (WGS) entry which is preliminary data.</text>
</comment>
<name>A0ABV2AJU1_9EUKA</name>
<keyword evidence="1" id="KW-0812">Transmembrane</keyword>
<feature type="signal peptide" evidence="2">
    <location>
        <begin position="1"/>
        <end position="22"/>
    </location>
</feature>
<gene>
    <name evidence="3" type="ORF">MHBO_001688</name>
</gene>
<feature type="chain" id="PRO_5046868532" evidence="2">
    <location>
        <begin position="23"/>
        <end position="272"/>
    </location>
</feature>
<sequence length="272" mass="32104">MAFKYLYLLIMVVCSEDSFTYPEPDINVCSAAGTYSYDKKTNRHSCRFRLYGIDHTDVKKVCSKPPGYHQNLIMGFNLNKNSYIYCPVTKNTGWKLKKPYFCYLLPHYQPRKGIEMKMDCDITDFNEIGYSWPGFSKHWPNELKGKRNTCDAHCNHLSDPKYDLYRGCTCNTKLNETNCADFEEKCKYYLENKISVSMFHFMKFSSENKSIALKIFLAILVCFLVCFCVSTVCCNIELPEENFYAIDDFMREKVCFCCRKCFFNYRENRKRD</sequence>
<reference evidence="3 4" key="1">
    <citation type="journal article" date="2024" name="BMC Biol.">
        <title>Comparative genomics of Ascetosporea gives new insight into the evolutionary basis for animal parasitism in Rhizaria.</title>
        <authorList>
            <person name="Hiltunen Thoren M."/>
            <person name="Onut-Brannstrom I."/>
            <person name="Alfjorden A."/>
            <person name="Peckova H."/>
            <person name="Swords F."/>
            <person name="Hooper C."/>
            <person name="Holzer A.S."/>
            <person name="Bass D."/>
            <person name="Burki F."/>
        </authorList>
    </citation>
    <scope>NUCLEOTIDE SEQUENCE [LARGE SCALE GENOMIC DNA]</scope>
    <source>
        <strain evidence="3">20-A016</strain>
    </source>
</reference>
<organism evidence="3 4">
    <name type="scientific">Bonamia ostreae</name>
    <dbReference type="NCBI Taxonomy" id="126728"/>
    <lineage>
        <taxon>Eukaryota</taxon>
        <taxon>Sar</taxon>
        <taxon>Rhizaria</taxon>
        <taxon>Endomyxa</taxon>
        <taxon>Ascetosporea</taxon>
        <taxon>Haplosporida</taxon>
        <taxon>Bonamia</taxon>
    </lineage>
</organism>
<dbReference type="EMBL" id="JBDODL010000453">
    <property type="protein sequence ID" value="MES1919946.1"/>
    <property type="molecule type" value="Genomic_DNA"/>
</dbReference>
<evidence type="ECO:0000313" key="4">
    <source>
        <dbReference type="Proteomes" id="UP001439008"/>
    </source>
</evidence>
<dbReference type="Proteomes" id="UP001439008">
    <property type="component" value="Unassembled WGS sequence"/>
</dbReference>
<accession>A0ABV2AJU1</accession>
<keyword evidence="1" id="KW-1133">Transmembrane helix</keyword>
<evidence type="ECO:0000256" key="1">
    <source>
        <dbReference type="SAM" id="Phobius"/>
    </source>
</evidence>